<gene>
    <name evidence="1" type="ORF">EDL96_01875</name>
</gene>
<proteinExistence type="predicted"/>
<evidence type="ECO:0000313" key="1">
    <source>
        <dbReference type="EMBL" id="ROZ64624.1"/>
    </source>
</evidence>
<comment type="caution">
    <text evidence="1">The sequence shown here is derived from an EMBL/GenBank/DDBJ whole genome shotgun (WGS) entry which is preliminary data.</text>
</comment>
<name>A0A3N3ZSN0_9MICC</name>
<evidence type="ECO:0000313" key="2">
    <source>
        <dbReference type="Proteomes" id="UP000270616"/>
    </source>
</evidence>
<dbReference type="EMBL" id="RKMF01000002">
    <property type="protein sequence ID" value="ROZ64624.1"/>
    <property type="molecule type" value="Genomic_DNA"/>
</dbReference>
<reference evidence="1 2" key="1">
    <citation type="submission" date="2018-10" db="EMBL/GenBank/DDBJ databases">
        <title>Kocuria sp. M5W7-7, whole genome shotgun sequence.</title>
        <authorList>
            <person name="Tuo L."/>
        </authorList>
    </citation>
    <scope>NUCLEOTIDE SEQUENCE [LARGE SCALE GENOMIC DNA]</scope>
    <source>
        <strain evidence="1 2">M5W7-7</strain>
    </source>
</reference>
<protein>
    <submittedName>
        <fullName evidence="1">Uncharacterized protein</fullName>
    </submittedName>
</protein>
<dbReference type="AlphaFoldDB" id="A0A3N3ZSN0"/>
<accession>A0A3N3ZSN0</accession>
<organism evidence="1 2">
    <name type="scientific">Kocuria soli</name>
    <dbReference type="NCBI Taxonomy" id="2485125"/>
    <lineage>
        <taxon>Bacteria</taxon>
        <taxon>Bacillati</taxon>
        <taxon>Actinomycetota</taxon>
        <taxon>Actinomycetes</taxon>
        <taxon>Micrococcales</taxon>
        <taxon>Micrococcaceae</taxon>
        <taxon>Kocuria</taxon>
    </lineage>
</organism>
<dbReference type="Proteomes" id="UP000270616">
    <property type="component" value="Unassembled WGS sequence"/>
</dbReference>
<keyword evidence="2" id="KW-1185">Reference proteome</keyword>
<sequence length="128" mass="13839">MWPGDGVEDRRDRLGWFEGGLVVVIDGDAVEQCPVEHPPFGGFGLRVHITDVGEEAEDRVEPDLRVVVGRCEGVEPAGDGVEARADAVLFGFEQVEGDRVGVVGLEELDLFGFKLDLLSFEEGPFIAG</sequence>